<comment type="caution">
    <text evidence="7">The sequence shown here is derived from an EMBL/GenBank/DDBJ whole genome shotgun (WGS) entry which is preliminary data.</text>
</comment>
<keyword evidence="8" id="KW-1185">Reference proteome</keyword>
<evidence type="ECO:0000256" key="4">
    <source>
        <dbReference type="ARBA" id="ARBA00023136"/>
    </source>
</evidence>
<dbReference type="Pfam" id="PF07690">
    <property type="entry name" value="MFS_1"/>
    <property type="match status" value="1"/>
</dbReference>
<gene>
    <name evidence="7" type="ORF">E0F88_13345</name>
</gene>
<dbReference type="AlphaFoldDB" id="A0A4R5DMV1"/>
<feature type="transmembrane region" description="Helical" evidence="5">
    <location>
        <begin position="271"/>
        <end position="292"/>
    </location>
</feature>
<dbReference type="Proteomes" id="UP000294850">
    <property type="component" value="Unassembled WGS sequence"/>
</dbReference>
<sequence>MEETKIGNYRWVICALLFFATTINYVDRQILGYLKPTLEVEFNWTETDYANIVMVFAGFYALGYVVFGNFIDRLGSKKGYSISITIWSIAAILHAFVSGTIGFASVRALLGLGEAGNFPAAVKATAEWFPKKERALATGIFNSGTSIGAVAAPILVPWLLGTYGWQEAFLITGALGFIWLVFWIILYEIPSRNKKVSAAEYEYIHSDNEPAASVNDKPIKWSALLGLRQTWVFIVGKLLTDPIWWFFLFWLPPYFASTFALDLKKPSLQLVVVYTATTFGSIGGGWLSSYLIKKGWAPLRARKATLLIVAFAVLPIMLAQFATDVWVAVGIISLATAAHQAWSSNIFTTVSDMFPKRAVSSVVGIGGMAGSLGSTFFPLLVGALLDHYKLLGNIGAGYNILFTICGLAYMLAWIIIHFLTKNMKPVEESLTV</sequence>
<feature type="domain" description="Major facilitator superfamily (MFS) profile" evidence="6">
    <location>
        <begin position="13"/>
        <end position="424"/>
    </location>
</feature>
<feature type="transmembrane region" description="Helical" evidence="5">
    <location>
        <begin position="328"/>
        <end position="350"/>
    </location>
</feature>
<feature type="transmembrane region" description="Helical" evidence="5">
    <location>
        <begin position="397"/>
        <end position="419"/>
    </location>
</feature>
<dbReference type="PANTHER" id="PTHR11662">
    <property type="entry name" value="SOLUTE CARRIER FAMILY 17"/>
    <property type="match status" value="1"/>
</dbReference>
<proteinExistence type="predicted"/>
<dbReference type="InterPro" id="IPR050382">
    <property type="entry name" value="MFS_Na/Anion_cotransporter"/>
</dbReference>
<feature type="transmembrane region" description="Helical" evidence="5">
    <location>
        <begin position="168"/>
        <end position="187"/>
    </location>
</feature>
<evidence type="ECO:0000313" key="8">
    <source>
        <dbReference type="Proteomes" id="UP000294850"/>
    </source>
</evidence>
<keyword evidence="2 5" id="KW-0812">Transmembrane</keyword>
<evidence type="ECO:0000259" key="6">
    <source>
        <dbReference type="PROSITE" id="PS50850"/>
    </source>
</evidence>
<dbReference type="PROSITE" id="PS50850">
    <property type="entry name" value="MFS"/>
    <property type="match status" value="1"/>
</dbReference>
<feature type="transmembrane region" description="Helical" evidence="5">
    <location>
        <begin position="52"/>
        <end position="72"/>
    </location>
</feature>
<feature type="transmembrane region" description="Helical" evidence="5">
    <location>
        <begin position="304"/>
        <end position="322"/>
    </location>
</feature>
<feature type="transmembrane region" description="Helical" evidence="5">
    <location>
        <begin position="362"/>
        <end position="385"/>
    </location>
</feature>
<reference evidence="7 8" key="1">
    <citation type="submission" date="2019-03" db="EMBL/GenBank/DDBJ databases">
        <title>Dyadobacter AR-3-6 sp. nov., isolated from arctic soil.</title>
        <authorList>
            <person name="Chaudhary D.K."/>
        </authorList>
    </citation>
    <scope>NUCLEOTIDE SEQUENCE [LARGE SCALE GENOMIC DNA]</scope>
    <source>
        <strain evidence="7 8">AR-3-6</strain>
    </source>
</reference>
<dbReference type="InterPro" id="IPR011701">
    <property type="entry name" value="MFS"/>
</dbReference>
<accession>A0A4R5DMV1</accession>
<dbReference type="GO" id="GO:0016020">
    <property type="term" value="C:membrane"/>
    <property type="evidence" value="ECO:0007669"/>
    <property type="project" value="UniProtKB-SubCell"/>
</dbReference>
<dbReference type="PANTHER" id="PTHR11662:SF285">
    <property type="entry name" value="HEXURONATE TRANSPORTER"/>
    <property type="match status" value="1"/>
</dbReference>
<feature type="transmembrane region" description="Helical" evidence="5">
    <location>
        <begin position="84"/>
        <end position="110"/>
    </location>
</feature>
<evidence type="ECO:0000313" key="7">
    <source>
        <dbReference type="EMBL" id="TDE15489.1"/>
    </source>
</evidence>
<comment type="subcellular location">
    <subcellularLocation>
        <location evidence="1">Membrane</location>
        <topology evidence="1">Multi-pass membrane protein</topology>
    </subcellularLocation>
</comment>
<protein>
    <submittedName>
        <fullName evidence="7">MFS transporter</fullName>
    </submittedName>
</protein>
<dbReference type="GO" id="GO:0015134">
    <property type="term" value="F:hexuronate transmembrane transporter activity"/>
    <property type="evidence" value="ECO:0007669"/>
    <property type="project" value="TreeGrafter"/>
</dbReference>
<keyword evidence="4 5" id="KW-0472">Membrane</keyword>
<dbReference type="EMBL" id="SMFL01000004">
    <property type="protein sequence ID" value="TDE15489.1"/>
    <property type="molecule type" value="Genomic_DNA"/>
</dbReference>
<dbReference type="InterPro" id="IPR020846">
    <property type="entry name" value="MFS_dom"/>
</dbReference>
<organism evidence="7 8">
    <name type="scientific">Dyadobacter psychrotolerans</name>
    <dbReference type="NCBI Taxonomy" id="2541721"/>
    <lineage>
        <taxon>Bacteria</taxon>
        <taxon>Pseudomonadati</taxon>
        <taxon>Bacteroidota</taxon>
        <taxon>Cytophagia</taxon>
        <taxon>Cytophagales</taxon>
        <taxon>Spirosomataceae</taxon>
        <taxon>Dyadobacter</taxon>
    </lineage>
</organism>
<dbReference type="OrthoDB" id="9781156at2"/>
<feature type="transmembrane region" description="Helical" evidence="5">
    <location>
        <begin position="230"/>
        <end position="251"/>
    </location>
</feature>
<evidence type="ECO:0000256" key="3">
    <source>
        <dbReference type="ARBA" id="ARBA00022989"/>
    </source>
</evidence>
<evidence type="ECO:0000256" key="2">
    <source>
        <dbReference type="ARBA" id="ARBA00022692"/>
    </source>
</evidence>
<dbReference type="SUPFAM" id="SSF103473">
    <property type="entry name" value="MFS general substrate transporter"/>
    <property type="match status" value="1"/>
</dbReference>
<dbReference type="InterPro" id="IPR036259">
    <property type="entry name" value="MFS_trans_sf"/>
</dbReference>
<dbReference type="Gene3D" id="1.20.1250.20">
    <property type="entry name" value="MFS general substrate transporter like domains"/>
    <property type="match status" value="2"/>
</dbReference>
<evidence type="ECO:0000256" key="5">
    <source>
        <dbReference type="SAM" id="Phobius"/>
    </source>
</evidence>
<keyword evidence="3 5" id="KW-1133">Transmembrane helix</keyword>
<dbReference type="CDD" id="cd17319">
    <property type="entry name" value="MFS_ExuT_GudP_like"/>
    <property type="match status" value="1"/>
</dbReference>
<name>A0A4R5DMV1_9BACT</name>
<dbReference type="RefSeq" id="WP_131958752.1">
    <property type="nucleotide sequence ID" value="NZ_SMFL01000004.1"/>
</dbReference>
<evidence type="ECO:0000256" key="1">
    <source>
        <dbReference type="ARBA" id="ARBA00004141"/>
    </source>
</evidence>